<organism evidence="1">
    <name type="scientific">Arundo donax</name>
    <name type="common">Giant reed</name>
    <name type="synonym">Donax arundinaceus</name>
    <dbReference type="NCBI Taxonomy" id="35708"/>
    <lineage>
        <taxon>Eukaryota</taxon>
        <taxon>Viridiplantae</taxon>
        <taxon>Streptophyta</taxon>
        <taxon>Embryophyta</taxon>
        <taxon>Tracheophyta</taxon>
        <taxon>Spermatophyta</taxon>
        <taxon>Magnoliopsida</taxon>
        <taxon>Liliopsida</taxon>
        <taxon>Poales</taxon>
        <taxon>Poaceae</taxon>
        <taxon>PACMAD clade</taxon>
        <taxon>Arundinoideae</taxon>
        <taxon>Arundineae</taxon>
        <taxon>Arundo</taxon>
    </lineage>
</organism>
<dbReference type="AlphaFoldDB" id="A0A0A9F2T7"/>
<reference evidence="1" key="1">
    <citation type="submission" date="2014-09" db="EMBL/GenBank/DDBJ databases">
        <authorList>
            <person name="Magalhaes I.L.F."/>
            <person name="Oliveira U."/>
            <person name="Santos F.R."/>
            <person name="Vidigal T.H.D.A."/>
            <person name="Brescovit A.D."/>
            <person name="Santos A.J."/>
        </authorList>
    </citation>
    <scope>NUCLEOTIDE SEQUENCE</scope>
    <source>
        <tissue evidence="1">Shoot tissue taken approximately 20 cm above the soil surface</tissue>
    </source>
</reference>
<dbReference type="EMBL" id="GBRH01192367">
    <property type="protein sequence ID" value="JAE05529.1"/>
    <property type="molecule type" value="Transcribed_RNA"/>
</dbReference>
<accession>A0A0A9F2T7</accession>
<sequence>MRLLFSVSMYSKVKMVLSSNDLVVIYQLTYAEEILGELHDLLLWISKIH</sequence>
<evidence type="ECO:0000313" key="1">
    <source>
        <dbReference type="EMBL" id="JAE05529.1"/>
    </source>
</evidence>
<name>A0A0A9F2T7_ARUDO</name>
<reference evidence="1" key="2">
    <citation type="journal article" date="2015" name="Data Brief">
        <title>Shoot transcriptome of the giant reed, Arundo donax.</title>
        <authorList>
            <person name="Barrero R.A."/>
            <person name="Guerrero F.D."/>
            <person name="Moolhuijzen P."/>
            <person name="Goolsby J.A."/>
            <person name="Tidwell J."/>
            <person name="Bellgard S.E."/>
            <person name="Bellgard M.I."/>
        </authorList>
    </citation>
    <scope>NUCLEOTIDE SEQUENCE</scope>
    <source>
        <tissue evidence="1">Shoot tissue taken approximately 20 cm above the soil surface</tissue>
    </source>
</reference>
<protein>
    <submittedName>
        <fullName evidence="1">Uncharacterized protein</fullName>
    </submittedName>
</protein>
<proteinExistence type="predicted"/>